<evidence type="ECO:0000256" key="5">
    <source>
        <dbReference type="ARBA" id="ARBA00023136"/>
    </source>
</evidence>
<organism evidence="7 8">
    <name type="scientific">Modicisalibacter ilicicola DSM 19980</name>
    <dbReference type="NCBI Taxonomy" id="1121942"/>
    <lineage>
        <taxon>Bacteria</taxon>
        <taxon>Pseudomonadati</taxon>
        <taxon>Pseudomonadota</taxon>
        <taxon>Gammaproteobacteria</taxon>
        <taxon>Oceanospirillales</taxon>
        <taxon>Halomonadaceae</taxon>
        <taxon>Modicisalibacter</taxon>
    </lineage>
</organism>
<keyword evidence="2 7" id="KW-0808">Transferase</keyword>
<feature type="transmembrane region" description="Helical" evidence="6">
    <location>
        <begin position="287"/>
        <end position="311"/>
    </location>
</feature>
<feature type="transmembrane region" description="Helical" evidence="6">
    <location>
        <begin position="157"/>
        <end position="176"/>
    </location>
</feature>
<sequence>MTTGSVEASSLSRLQACLQAARPPFLVLAPLCAMLGVIAALVAGIEVAPRDVALVVIGSLLAHAAVNLLNEHHDYGSGLDGATRPTPFSGGSGALPACPGAAPWVRLAGRACIGATVAIGAYFLHRQGPEMLWFGGAGLVLVVFYTGWIVRHPLICLLAPGLGFGPVMVLGSHWAVGGELNHLALAVTPMPLLLVSALLLVNQLPDIEADRRAGRRHLAIVLGPVKAARLAAVLNLSAYLALGSVLALGWLPATTWPVLLLLVPVAGLAIGLLRLRCGDFGSDRTRLLPVMTAQVAVVLASLLLLDLSLWWGA</sequence>
<keyword evidence="3 6" id="KW-0812">Transmembrane</keyword>
<dbReference type="AlphaFoldDB" id="A0A1M4T4T2"/>
<feature type="transmembrane region" description="Helical" evidence="6">
    <location>
        <begin position="182"/>
        <end position="202"/>
    </location>
</feature>
<reference evidence="7 8" key="1">
    <citation type="submission" date="2016-11" db="EMBL/GenBank/DDBJ databases">
        <authorList>
            <person name="Jaros S."/>
            <person name="Januszkiewicz K."/>
            <person name="Wedrychowicz H."/>
        </authorList>
    </citation>
    <scope>NUCLEOTIDE SEQUENCE [LARGE SCALE GENOMIC DNA]</scope>
    <source>
        <strain evidence="7 8">DSM 19980</strain>
    </source>
</reference>
<dbReference type="InterPro" id="IPR000537">
    <property type="entry name" value="UbiA_prenyltransferase"/>
</dbReference>
<dbReference type="GO" id="GO:0042371">
    <property type="term" value="P:vitamin K biosynthetic process"/>
    <property type="evidence" value="ECO:0007669"/>
    <property type="project" value="TreeGrafter"/>
</dbReference>
<evidence type="ECO:0000256" key="2">
    <source>
        <dbReference type="ARBA" id="ARBA00022679"/>
    </source>
</evidence>
<comment type="subcellular location">
    <subcellularLocation>
        <location evidence="1">Membrane</location>
        <topology evidence="1">Multi-pass membrane protein</topology>
    </subcellularLocation>
</comment>
<name>A0A1M4T4T2_9GAMM</name>
<protein>
    <submittedName>
        <fullName evidence="7">1,4-dihydroxy-2-naphthoate octaprenyltransferase</fullName>
    </submittedName>
</protein>
<evidence type="ECO:0000256" key="4">
    <source>
        <dbReference type="ARBA" id="ARBA00022989"/>
    </source>
</evidence>
<dbReference type="InterPro" id="IPR026046">
    <property type="entry name" value="UBIAD1"/>
</dbReference>
<dbReference type="GO" id="GO:0004659">
    <property type="term" value="F:prenyltransferase activity"/>
    <property type="evidence" value="ECO:0007669"/>
    <property type="project" value="InterPro"/>
</dbReference>
<dbReference type="STRING" id="1121942.SAMN02745148_00339"/>
<dbReference type="PANTHER" id="PTHR13929">
    <property type="entry name" value="1,4-DIHYDROXY-2-NAPHTHOATE OCTAPRENYLTRANSFERASE"/>
    <property type="match status" value="1"/>
</dbReference>
<keyword evidence="8" id="KW-1185">Reference proteome</keyword>
<dbReference type="PANTHER" id="PTHR13929:SF0">
    <property type="entry name" value="UBIA PRENYLTRANSFERASE DOMAIN-CONTAINING PROTEIN 1"/>
    <property type="match status" value="1"/>
</dbReference>
<evidence type="ECO:0000256" key="6">
    <source>
        <dbReference type="SAM" id="Phobius"/>
    </source>
</evidence>
<feature type="transmembrane region" description="Helical" evidence="6">
    <location>
        <begin position="52"/>
        <end position="69"/>
    </location>
</feature>
<proteinExistence type="predicted"/>
<evidence type="ECO:0000313" key="8">
    <source>
        <dbReference type="Proteomes" id="UP000184346"/>
    </source>
</evidence>
<feature type="transmembrane region" description="Helical" evidence="6">
    <location>
        <begin position="131"/>
        <end position="150"/>
    </location>
</feature>
<dbReference type="Pfam" id="PF01040">
    <property type="entry name" value="UbiA"/>
    <property type="match status" value="1"/>
</dbReference>
<dbReference type="CDD" id="cd13962">
    <property type="entry name" value="PT_UbiA_UBIAD1"/>
    <property type="match status" value="1"/>
</dbReference>
<dbReference type="GO" id="GO:0016020">
    <property type="term" value="C:membrane"/>
    <property type="evidence" value="ECO:0007669"/>
    <property type="project" value="UniProtKB-SubCell"/>
</dbReference>
<dbReference type="PIRSF" id="PIRSF005355">
    <property type="entry name" value="UBIAD1"/>
    <property type="match status" value="1"/>
</dbReference>
<keyword evidence="5 6" id="KW-0472">Membrane</keyword>
<dbReference type="GO" id="GO:0009234">
    <property type="term" value="P:menaquinone biosynthetic process"/>
    <property type="evidence" value="ECO:0007669"/>
    <property type="project" value="TreeGrafter"/>
</dbReference>
<feature type="transmembrane region" description="Helical" evidence="6">
    <location>
        <begin position="230"/>
        <end position="250"/>
    </location>
</feature>
<dbReference type="RefSeq" id="WP_245791826.1">
    <property type="nucleotide sequence ID" value="NZ_FQUJ01000002.1"/>
</dbReference>
<keyword evidence="4 6" id="KW-1133">Transmembrane helix</keyword>
<accession>A0A1M4T4T2</accession>
<dbReference type="EMBL" id="FQUJ01000002">
    <property type="protein sequence ID" value="SHE39506.1"/>
    <property type="molecule type" value="Genomic_DNA"/>
</dbReference>
<evidence type="ECO:0000256" key="3">
    <source>
        <dbReference type="ARBA" id="ARBA00022692"/>
    </source>
</evidence>
<evidence type="ECO:0000256" key="1">
    <source>
        <dbReference type="ARBA" id="ARBA00004141"/>
    </source>
</evidence>
<feature type="transmembrane region" description="Helical" evidence="6">
    <location>
        <begin position="256"/>
        <end position="275"/>
    </location>
</feature>
<feature type="transmembrane region" description="Helical" evidence="6">
    <location>
        <begin position="25"/>
        <end position="45"/>
    </location>
</feature>
<gene>
    <name evidence="7" type="ORF">SAMN02745148_00339</name>
</gene>
<evidence type="ECO:0000313" key="7">
    <source>
        <dbReference type="EMBL" id="SHE39506.1"/>
    </source>
</evidence>
<dbReference type="Proteomes" id="UP000184346">
    <property type="component" value="Unassembled WGS sequence"/>
</dbReference>